<dbReference type="Proteomes" id="UP001229251">
    <property type="component" value="Unassembled WGS sequence"/>
</dbReference>
<comment type="caution">
    <text evidence="2">The sequence shown here is derived from an EMBL/GenBank/DDBJ whole genome shotgun (WGS) entry which is preliminary data.</text>
</comment>
<feature type="domain" description="Gp58-like" evidence="1">
    <location>
        <begin position="133"/>
        <end position="278"/>
    </location>
</feature>
<dbReference type="EMBL" id="JASOOE010000030">
    <property type="protein sequence ID" value="MDK7188138.1"/>
    <property type="molecule type" value="Genomic_DNA"/>
</dbReference>
<evidence type="ECO:0000313" key="2">
    <source>
        <dbReference type="EMBL" id="MDK7188138.1"/>
    </source>
</evidence>
<gene>
    <name evidence="2" type="ORF">QP433_09160</name>
</gene>
<feature type="domain" description="Gp58-like" evidence="1">
    <location>
        <begin position="3"/>
        <end position="124"/>
    </location>
</feature>
<evidence type="ECO:0000313" key="3">
    <source>
        <dbReference type="Proteomes" id="UP001229251"/>
    </source>
</evidence>
<sequence>MQINLKDLDFKDGKYVYTFKPTKDMDSIDLLSDCFGDLAINHLQVEKNPDATYFVPPEVYEGNIGGIFKDLAELKLELKDKEHSDLWGQIRITAQGMLKEYHDNEFSTALAQTAKQLTAQLEDKESLARKVLTAKGFQSFITDKDKQTSSEITQLKDLINQRVTKKDVESIIGQSGDSIWLQVKDKVKSTADNSKMSGDEIKSALNLTSNSIKLKSSLIELDGNTTMTNAFANNLLAKQFSADSLTAFSAKIANLVATYMDAYKITALDSNFVRTRWNGISSNMSADGNGLTVRHRDGTYTKIGWDGLKHYDGGTGYRTNYLTEIVTVSDLNHDSSRGYMWVDLPPVFRGKNFNARVVFNDACVWQDTSGSYNTGYMFLQRIVCYIQQDSIDYRNARVPLVGYARCWDTRQRKAINFPVQAQVIVTY</sequence>
<name>A0AAJ1Q5L8_9LACT</name>
<accession>A0AAJ1Q5L8</accession>
<protein>
    <submittedName>
        <fullName evidence="2">Gp58-like family protein</fullName>
    </submittedName>
</protein>
<proteinExistence type="predicted"/>
<evidence type="ECO:0000259" key="1">
    <source>
        <dbReference type="Pfam" id="PF07902"/>
    </source>
</evidence>
<organism evidence="2 3">
    <name type="scientific">Facklamia hominis</name>
    <dbReference type="NCBI Taxonomy" id="178214"/>
    <lineage>
        <taxon>Bacteria</taxon>
        <taxon>Bacillati</taxon>
        <taxon>Bacillota</taxon>
        <taxon>Bacilli</taxon>
        <taxon>Lactobacillales</taxon>
        <taxon>Aerococcaceae</taxon>
        <taxon>Facklamia</taxon>
    </lineage>
</organism>
<dbReference type="InterPro" id="IPR012892">
    <property type="entry name" value="Gp58"/>
</dbReference>
<dbReference type="AlphaFoldDB" id="A0AAJ1Q5L8"/>
<dbReference type="RefSeq" id="WP_285066537.1">
    <property type="nucleotide sequence ID" value="NZ_JASOOE010000030.1"/>
</dbReference>
<reference evidence="2" key="1">
    <citation type="submission" date="2023-05" db="EMBL/GenBank/DDBJ databases">
        <title>Cataloging the Phylogenetic Diversity of Human Bladder Bacteria.</title>
        <authorList>
            <person name="Du J."/>
        </authorList>
    </citation>
    <scope>NUCLEOTIDE SEQUENCE</scope>
    <source>
        <strain evidence="2">UMB1231</strain>
    </source>
</reference>
<dbReference type="Pfam" id="PF07902">
    <property type="entry name" value="Gp58"/>
    <property type="match status" value="2"/>
</dbReference>